<dbReference type="Proteomes" id="UP000787472">
    <property type="component" value="Unassembled WGS sequence"/>
</dbReference>
<dbReference type="RefSeq" id="WP_167192510.1">
    <property type="nucleotide sequence ID" value="NZ_JAAONZ010000038.1"/>
</dbReference>
<comment type="caution">
    <text evidence="4">The sequence shown here is derived from an EMBL/GenBank/DDBJ whole genome shotgun (WGS) entry which is preliminary data.</text>
</comment>
<evidence type="ECO:0000313" key="4">
    <source>
        <dbReference type="EMBL" id="NHO68545.1"/>
    </source>
</evidence>
<feature type="transmembrane region" description="Helical" evidence="1">
    <location>
        <begin position="191"/>
        <end position="211"/>
    </location>
</feature>
<dbReference type="PANTHER" id="PTHR23028:SF53">
    <property type="entry name" value="ACYL_TRANSF_3 DOMAIN-CONTAINING PROTEIN"/>
    <property type="match status" value="1"/>
</dbReference>
<keyword evidence="4" id="KW-0808">Transferase</keyword>
<feature type="transmembrane region" description="Helical" evidence="1">
    <location>
        <begin position="223"/>
        <end position="239"/>
    </location>
</feature>
<feature type="transmembrane region" description="Helical" evidence="1">
    <location>
        <begin position="278"/>
        <end position="299"/>
    </location>
</feature>
<keyword evidence="1" id="KW-1133">Transmembrane helix</keyword>
<dbReference type="InterPro" id="IPR043968">
    <property type="entry name" value="SGNH"/>
</dbReference>
<organism evidence="4 5">
    <name type="scientific">Pseudomaricurvus hydrocarbonicus</name>
    <dbReference type="NCBI Taxonomy" id="1470433"/>
    <lineage>
        <taxon>Bacteria</taxon>
        <taxon>Pseudomonadati</taxon>
        <taxon>Pseudomonadota</taxon>
        <taxon>Gammaproteobacteria</taxon>
        <taxon>Cellvibrionales</taxon>
        <taxon>Cellvibrionaceae</taxon>
        <taxon>Pseudomaricurvus</taxon>
    </lineage>
</organism>
<dbReference type="InterPro" id="IPR050879">
    <property type="entry name" value="Acyltransferase_3"/>
</dbReference>
<feature type="transmembrane region" description="Helical" evidence="1">
    <location>
        <begin position="142"/>
        <end position="157"/>
    </location>
</feature>
<keyword evidence="1" id="KW-0812">Transmembrane</keyword>
<name>A0A9E5MQN0_9GAMM</name>
<sequence>MQYRKEIDGLRSIAVLPVLFFHGGLFGVTGGYVGVDVFFVISGYLITSILINEIEGGQFSILSFYERRARRILPALAVVLIAATIAAVVFMPSDFLKDYSKSLVSVVTFSSNVYFYLTNGYFSTAADEKPLLHTWSLAVEEQYYIFFPVLLSLLWFMGRKNLILFIFSVAILSLLFAQYQSSQQMVDANFYLIFSRAWELFFGALVALVGVQRLSIGSASREILGGLGLVLIFYSILFFDKHTPFPSVYTLIPVLGTMLIISFSNSTTLIGKLLSHRLLVGIGLISYSLYLWHQPIFAFLRMKTVGEPGQYLFMLAIVAAIILSAFTYHYVEKPFRNRNAISRKKIFQLSSATIGVFLMMGLSGYYWDGFKGRIGEPLYLDTAQFSPKRKTCHTKGHDYLKPENACQYFGSDVAWASFGDSHIVEPTYALAQLLDRDDKGLLHLSFSGCPPALLFEVNRPSCSKWVNEALAFLESEDAIKHVLLGFRYSAFLYGDQLDHYPDIPNEDPVDEFTHPQENADLREVYWHSFSEIVRRLMASNKKVYVLYPIPELPVHISKAVSPFSIFGSQTMIDLDSATTSQYYFERNQFILKKLDALPYGENLHAIKPFDILCNKVSCPAVKRDVALYFDDDHLSVEGARLLLEGSALARDLKQMTASRNVLK</sequence>
<dbReference type="InterPro" id="IPR002656">
    <property type="entry name" value="Acyl_transf_3_dom"/>
</dbReference>
<evidence type="ECO:0000313" key="5">
    <source>
        <dbReference type="Proteomes" id="UP000787472"/>
    </source>
</evidence>
<keyword evidence="4" id="KW-0012">Acyltransferase</keyword>
<gene>
    <name evidence="4" type="ORF">G8770_23580</name>
</gene>
<reference evidence="4" key="1">
    <citation type="submission" date="2020-03" db="EMBL/GenBank/DDBJ databases">
        <authorList>
            <person name="Guo F."/>
        </authorList>
    </citation>
    <scope>NUCLEOTIDE SEQUENCE</scope>
    <source>
        <strain evidence="4">JCM 30134</strain>
    </source>
</reference>
<feature type="transmembrane region" description="Helical" evidence="1">
    <location>
        <begin position="311"/>
        <end position="331"/>
    </location>
</feature>
<dbReference type="Pfam" id="PF19040">
    <property type="entry name" value="SGNH"/>
    <property type="match status" value="1"/>
</dbReference>
<accession>A0A9E5MQN0</accession>
<evidence type="ECO:0000256" key="1">
    <source>
        <dbReference type="SAM" id="Phobius"/>
    </source>
</evidence>
<feature type="transmembrane region" description="Helical" evidence="1">
    <location>
        <begin position="251"/>
        <end position="271"/>
    </location>
</feature>
<feature type="transmembrane region" description="Helical" evidence="1">
    <location>
        <begin position="72"/>
        <end position="91"/>
    </location>
</feature>
<feature type="transmembrane region" description="Helical" evidence="1">
    <location>
        <begin position="103"/>
        <end position="122"/>
    </location>
</feature>
<protein>
    <submittedName>
        <fullName evidence="4">Acyltransferase</fullName>
    </submittedName>
</protein>
<feature type="transmembrane region" description="Helical" evidence="1">
    <location>
        <begin position="346"/>
        <end position="367"/>
    </location>
</feature>
<evidence type="ECO:0000259" key="3">
    <source>
        <dbReference type="Pfam" id="PF19040"/>
    </source>
</evidence>
<dbReference type="Pfam" id="PF01757">
    <property type="entry name" value="Acyl_transf_3"/>
    <property type="match status" value="1"/>
</dbReference>
<dbReference type="AlphaFoldDB" id="A0A9E5MQN0"/>
<dbReference type="GO" id="GO:0016020">
    <property type="term" value="C:membrane"/>
    <property type="evidence" value="ECO:0007669"/>
    <property type="project" value="TreeGrafter"/>
</dbReference>
<dbReference type="GO" id="GO:0009103">
    <property type="term" value="P:lipopolysaccharide biosynthetic process"/>
    <property type="evidence" value="ECO:0007669"/>
    <property type="project" value="TreeGrafter"/>
</dbReference>
<dbReference type="GO" id="GO:0016747">
    <property type="term" value="F:acyltransferase activity, transferring groups other than amino-acyl groups"/>
    <property type="evidence" value="ECO:0007669"/>
    <property type="project" value="InterPro"/>
</dbReference>
<feature type="transmembrane region" description="Helical" evidence="1">
    <location>
        <begin position="162"/>
        <end position="179"/>
    </location>
</feature>
<dbReference type="PANTHER" id="PTHR23028">
    <property type="entry name" value="ACETYLTRANSFERASE"/>
    <property type="match status" value="1"/>
</dbReference>
<feature type="domain" description="SGNH" evidence="3">
    <location>
        <begin position="392"/>
        <end position="642"/>
    </location>
</feature>
<feature type="domain" description="Acyltransferase 3" evidence="2">
    <location>
        <begin position="5"/>
        <end position="328"/>
    </location>
</feature>
<keyword evidence="5" id="KW-1185">Reference proteome</keyword>
<feature type="transmembrane region" description="Helical" evidence="1">
    <location>
        <begin position="12"/>
        <end position="35"/>
    </location>
</feature>
<evidence type="ECO:0000259" key="2">
    <source>
        <dbReference type="Pfam" id="PF01757"/>
    </source>
</evidence>
<proteinExistence type="predicted"/>
<keyword evidence="1" id="KW-0472">Membrane</keyword>
<dbReference type="EMBL" id="JAAONZ010000038">
    <property type="protein sequence ID" value="NHO68545.1"/>
    <property type="molecule type" value="Genomic_DNA"/>
</dbReference>